<dbReference type="Proteomes" id="UP000177876">
    <property type="component" value="Unassembled WGS sequence"/>
</dbReference>
<dbReference type="AlphaFoldDB" id="A0A1F2WNX3"/>
<dbReference type="PANTHER" id="PTHR46825:SF7">
    <property type="entry name" value="D-ALANYL-D-ALANINE CARBOXYPEPTIDASE"/>
    <property type="match status" value="1"/>
</dbReference>
<dbReference type="Gene3D" id="3.40.710.10">
    <property type="entry name" value="DD-peptidase/beta-lactamase superfamily"/>
    <property type="match status" value="1"/>
</dbReference>
<dbReference type="PANTHER" id="PTHR46825">
    <property type="entry name" value="D-ALANYL-D-ALANINE-CARBOXYPEPTIDASE/ENDOPEPTIDASE AMPH"/>
    <property type="match status" value="1"/>
</dbReference>
<dbReference type="InterPro" id="IPR001466">
    <property type="entry name" value="Beta-lactam-related"/>
</dbReference>
<feature type="chain" id="PRO_5038967081" description="Beta-lactamase-related domain-containing protein" evidence="1">
    <location>
        <begin position="21"/>
        <end position="377"/>
    </location>
</feature>
<organism evidence="3 4">
    <name type="scientific">Candidatus Solincola sediminis</name>
    <dbReference type="NCBI Taxonomy" id="1797199"/>
    <lineage>
        <taxon>Bacteria</taxon>
        <taxon>Bacillati</taxon>
        <taxon>Actinomycetota</taxon>
        <taxon>Candidatus Geothermincolia</taxon>
        <taxon>Candidatus Geothermincolales</taxon>
        <taxon>Candidatus Geothermincolaceae</taxon>
        <taxon>Candidatus Solincola</taxon>
    </lineage>
</organism>
<dbReference type="PROSITE" id="PS51257">
    <property type="entry name" value="PROKAR_LIPOPROTEIN"/>
    <property type="match status" value="1"/>
</dbReference>
<dbReference type="Pfam" id="PF00144">
    <property type="entry name" value="Beta-lactamase"/>
    <property type="match status" value="1"/>
</dbReference>
<evidence type="ECO:0000313" key="4">
    <source>
        <dbReference type="Proteomes" id="UP000177876"/>
    </source>
</evidence>
<reference evidence="3 4" key="1">
    <citation type="journal article" date="2016" name="Nat. Commun.">
        <title>Thousands of microbial genomes shed light on interconnected biogeochemical processes in an aquifer system.</title>
        <authorList>
            <person name="Anantharaman K."/>
            <person name="Brown C.T."/>
            <person name="Hug L.A."/>
            <person name="Sharon I."/>
            <person name="Castelle C.J."/>
            <person name="Probst A.J."/>
            <person name="Thomas B.C."/>
            <person name="Singh A."/>
            <person name="Wilkins M.J."/>
            <person name="Karaoz U."/>
            <person name="Brodie E.L."/>
            <person name="Williams K.H."/>
            <person name="Hubbard S.S."/>
            <person name="Banfield J.F."/>
        </authorList>
    </citation>
    <scope>NUCLEOTIDE SEQUENCE [LARGE SCALE GENOMIC DNA]</scope>
</reference>
<keyword evidence="1" id="KW-0732">Signal</keyword>
<accession>A0A1F2WNX3</accession>
<feature type="signal peptide" evidence="1">
    <location>
        <begin position="1"/>
        <end position="20"/>
    </location>
</feature>
<evidence type="ECO:0000256" key="1">
    <source>
        <dbReference type="SAM" id="SignalP"/>
    </source>
</evidence>
<dbReference type="InterPro" id="IPR050491">
    <property type="entry name" value="AmpC-like"/>
</dbReference>
<name>A0A1F2WNX3_9ACTN</name>
<evidence type="ECO:0000259" key="2">
    <source>
        <dbReference type="Pfam" id="PF00144"/>
    </source>
</evidence>
<dbReference type="STRING" id="1797197.A2Y75_10200"/>
<dbReference type="InterPro" id="IPR012338">
    <property type="entry name" value="Beta-lactam/transpept-like"/>
</dbReference>
<feature type="domain" description="Beta-lactamase-related" evidence="2">
    <location>
        <begin position="42"/>
        <end position="350"/>
    </location>
</feature>
<dbReference type="EMBL" id="MELK01000021">
    <property type="protein sequence ID" value="OFW58549.1"/>
    <property type="molecule type" value="Genomic_DNA"/>
</dbReference>
<evidence type="ECO:0000313" key="3">
    <source>
        <dbReference type="EMBL" id="OFW58549.1"/>
    </source>
</evidence>
<comment type="caution">
    <text evidence="3">The sequence shown here is derived from an EMBL/GenBank/DDBJ whole genome shotgun (WGS) entry which is preliminary data.</text>
</comment>
<proteinExistence type="predicted"/>
<dbReference type="SUPFAM" id="SSF56601">
    <property type="entry name" value="beta-lactamase/transpeptidase-like"/>
    <property type="match status" value="1"/>
</dbReference>
<protein>
    <recommendedName>
        <fullName evidence="2">Beta-lactamase-related domain-containing protein</fullName>
    </recommendedName>
</protein>
<gene>
    <name evidence="3" type="ORF">A2Y75_10200</name>
</gene>
<sequence>MRIFLRAVFIGLLLAAVLLAAGCGSTDTSTSPSLGLDIEARIDQLVNNAMSFSNIPGVIVGVWVPGQGSYEKAYGMADIETGEPMQTSHRVRIASITKTYVATVVLQLVDEERLSLDQTIEEFLPQIPDARIITIRQLLNHSSGIYDYEDQAFIEEVAENPLKSWKPEELIALGISRSGNFPPGSSSAYSNTNYIALGMIVQQITGSRLEDEIKNRIIEPLDLFNTDFPAGPDMTGQYSHGYMDSGTSGELRDITRMDMSWDWAAGGMTSNLNDLKVWAEALGAGRLISQAMQNERLIWMSMPEFGNVASYGLGILKIGPLIGHTGADPGYNSAMYYLPEKEAAIVVLFNYCSGIDIVDVTSLGIGKALFPDVSLPF</sequence>